<evidence type="ECO:0000313" key="8">
    <source>
        <dbReference type="EMBL" id="BAI61270.1"/>
    </source>
</evidence>
<dbReference type="InParanoid" id="D1YXU8"/>
<dbReference type="InterPro" id="IPR005467">
    <property type="entry name" value="His_kinase_dom"/>
</dbReference>
<dbReference type="EMBL" id="AP011532">
    <property type="protein sequence ID" value="BAI61270.1"/>
    <property type="molecule type" value="Genomic_DNA"/>
</dbReference>
<name>D1YXU8_METPS</name>
<dbReference type="PROSITE" id="PS50109">
    <property type="entry name" value="HIS_KIN"/>
    <property type="match status" value="1"/>
</dbReference>
<evidence type="ECO:0000256" key="2">
    <source>
        <dbReference type="ARBA" id="ARBA00012438"/>
    </source>
</evidence>
<dbReference type="EC" id="2.7.13.3" evidence="2"/>
<dbReference type="STRING" id="304371.MCP_1198"/>
<protein>
    <recommendedName>
        <fullName evidence="2">histidine kinase</fullName>
        <ecNumber evidence="2">2.7.13.3</ecNumber>
    </recommendedName>
</protein>
<dbReference type="eggNOG" id="arCOG06515">
    <property type="taxonomic scope" value="Archaea"/>
</dbReference>
<dbReference type="SMART" id="SM00387">
    <property type="entry name" value="HATPase_c"/>
    <property type="match status" value="1"/>
</dbReference>
<proteinExistence type="predicted"/>
<dbReference type="Pfam" id="PF02518">
    <property type="entry name" value="HATPase_c"/>
    <property type="match status" value="1"/>
</dbReference>
<dbReference type="InterPro" id="IPR004358">
    <property type="entry name" value="Sig_transdc_His_kin-like_C"/>
</dbReference>
<keyword evidence="4" id="KW-0808">Transferase</keyword>
<dbReference type="SUPFAM" id="SSF55874">
    <property type="entry name" value="ATPase domain of HSP90 chaperone/DNA topoisomerase II/histidine kinase"/>
    <property type="match status" value="1"/>
</dbReference>
<evidence type="ECO:0000256" key="6">
    <source>
        <dbReference type="ARBA" id="ARBA00023012"/>
    </source>
</evidence>
<dbReference type="InterPro" id="IPR036890">
    <property type="entry name" value="HATPase_C_sf"/>
</dbReference>
<accession>D1YXU8</accession>
<dbReference type="Gene3D" id="3.30.565.10">
    <property type="entry name" value="Histidine kinase-like ATPase, C-terminal domain"/>
    <property type="match status" value="1"/>
</dbReference>
<keyword evidence="3" id="KW-0597">Phosphoprotein</keyword>
<reference evidence="9" key="3">
    <citation type="journal article" date="2011" name="PLoS ONE">
        <title>Genome sequence of a mesophilic hydrogenotrophic methanogen Methanocella paludicola, the first cultivated representative of the order Methanocellales.</title>
        <authorList>
            <person name="Sakai S."/>
            <person name="Takaki Y."/>
            <person name="Shimamura S."/>
            <person name="Sekine M."/>
            <person name="Tajima T."/>
            <person name="Kosugi H."/>
            <person name="Ichikawa N."/>
            <person name="Tasumi E."/>
            <person name="Hiraki A.T."/>
            <person name="Shimizu A."/>
            <person name="Kato Y."/>
            <person name="Nishiko R."/>
            <person name="Mori K."/>
            <person name="Fujita N."/>
            <person name="Imachi H."/>
            <person name="Takai K."/>
        </authorList>
    </citation>
    <scope>NUCLEOTIDE SEQUENCE [LARGE SCALE GENOMIC DNA]</scope>
    <source>
        <strain evidence="9">DSM 17711 / JCM 13418 / NBRC 101707 / SANAE</strain>
    </source>
</reference>
<evidence type="ECO:0000256" key="5">
    <source>
        <dbReference type="ARBA" id="ARBA00022777"/>
    </source>
</evidence>
<dbReference type="eggNOG" id="arCOG02329">
    <property type="taxonomic scope" value="Archaea"/>
</dbReference>
<dbReference type="PANTHER" id="PTHR43711:SF1">
    <property type="entry name" value="HISTIDINE KINASE 1"/>
    <property type="match status" value="1"/>
</dbReference>
<evidence type="ECO:0000256" key="4">
    <source>
        <dbReference type="ARBA" id="ARBA00022679"/>
    </source>
</evidence>
<dbReference type="CDD" id="cd00082">
    <property type="entry name" value="HisKA"/>
    <property type="match status" value="1"/>
</dbReference>
<dbReference type="GeneID" id="8681193"/>
<reference evidence="8 9" key="1">
    <citation type="journal article" date="2007" name="Appl. Environ. Microbiol.">
        <title>Isolation of key methanogens for global methane emission from rice paddy fields: a novel isolate affiliated with the clone cluster rice cluster I.</title>
        <authorList>
            <person name="Sakai S."/>
            <person name="Imachi H."/>
            <person name="Sekiguchi Y."/>
            <person name="Ohashi A."/>
            <person name="Harada H."/>
            <person name="Kamagata Y."/>
        </authorList>
    </citation>
    <scope>NUCLEOTIDE SEQUENCE [LARGE SCALE GENOMIC DNA]</scope>
    <source>
        <strain evidence="9">DSM 17711 / JCM 13418 / NBRC 101707 / SANAE</strain>
    </source>
</reference>
<keyword evidence="5 8" id="KW-0418">Kinase</keyword>
<organism evidence="8 9">
    <name type="scientific">Methanocella paludicola (strain DSM 17711 / JCM 13418 / NBRC 101707 / SANAE)</name>
    <dbReference type="NCBI Taxonomy" id="304371"/>
    <lineage>
        <taxon>Archaea</taxon>
        <taxon>Methanobacteriati</taxon>
        <taxon>Methanobacteriota</taxon>
        <taxon>Stenosarchaea group</taxon>
        <taxon>Methanomicrobia</taxon>
        <taxon>Methanocellales</taxon>
        <taxon>Methanocellaceae</taxon>
        <taxon>Methanocella</taxon>
    </lineage>
</organism>
<dbReference type="GO" id="GO:0000155">
    <property type="term" value="F:phosphorelay sensor kinase activity"/>
    <property type="evidence" value="ECO:0007669"/>
    <property type="project" value="InterPro"/>
</dbReference>
<keyword evidence="9" id="KW-1185">Reference proteome</keyword>
<evidence type="ECO:0000256" key="3">
    <source>
        <dbReference type="ARBA" id="ARBA00022553"/>
    </source>
</evidence>
<dbReference type="InterPro" id="IPR003661">
    <property type="entry name" value="HisK_dim/P_dom"/>
</dbReference>
<reference evidence="8 9" key="2">
    <citation type="journal article" date="2008" name="Int. J. Syst. Evol. Microbiol.">
        <title>Methanocella paludicola gen. nov., sp. nov., a methane-producing archaeon, the first isolate of the lineage 'Rice Cluster I', and proposal of the new archaeal order Methanocellales ord. nov.</title>
        <authorList>
            <person name="Sakai S."/>
            <person name="Imachi H."/>
            <person name="Hanada S."/>
            <person name="Ohashi A."/>
            <person name="Harada H."/>
            <person name="Kamagata Y."/>
        </authorList>
    </citation>
    <scope>NUCLEOTIDE SEQUENCE [LARGE SCALE GENOMIC DNA]</scope>
    <source>
        <strain evidence="9">DSM 17711 / JCM 13418 / NBRC 101707 / SANAE</strain>
    </source>
</reference>
<dbReference type="InterPro" id="IPR003594">
    <property type="entry name" value="HATPase_dom"/>
</dbReference>
<evidence type="ECO:0000313" key="9">
    <source>
        <dbReference type="Proteomes" id="UP000001882"/>
    </source>
</evidence>
<dbReference type="Gene3D" id="1.10.287.130">
    <property type="match status" value="1"/>
</dbReference>
<dbReference type="AlphaFoldDB" id="D1YXU8"/>
<dbReference type="RefSeq" id="WP_012899949.1">
    <property type="nucleotide sequence ID" value="NC_013665.1"/>
</dbReference>
<dbReference type="SUPFAM" id="SSF47384">
    <property type="entry name" value="Homodimeric domain of signal transducing histidine kinase"/>
    <property type="match status" value="1"/>
</dbReference>
<dbReference type="Pfam" id="PF08448">
    <property type="entry name" value="PAS_4"/>
    <property type="match status" value="1"/>
</dbReference>
<dbReference type="KEGG" id="mpd:MCP_1198"/>
<evidence type="ECO:0000256" key="1">
    <source>
        <dbReference type="ARBA" id="ARBA00000085"/>
    </source>
</evidence>
<keyword evidence="6" id="KW-0902">Two-component regulatory system</keyword>
<comment type="catalytic activity">
    <reaction evidence="1">
        <text>ATP + protein L-histidine = ADP + protein N-phospho-L-histidine.</text>
        <dbReference type="EC" id="2.7.13.3"/>
    </reaction>
</comment>
<gene>
    <name evidence="8" type="ordered locus">MCP_1198</name>
</gene>
<dbReference type="InterPro" id="IPR050736">
    <property type="entry name" value="Sensor_HK_Regulatory"/>
</dbReference>
<dbReference type="PANTHER" id="PTHR43711">
    <property type="entry name" value="TWO-COMPONENT HISTIDINE KINASE"/>
    <property type="match status" value="1"/>
</dbReference>
<dbReference type="InterPro" id="IPR013656">
    <property type="entry name" value="PAS_4"/>
</dbReference>
<dbReference type="PRINTS" id="PR00344">
    <property type="entry name" value="BCTRLSENSOR"/>
</dbReference>
<sequence>MISVEGEELKKTFDSVPAALVVVDGELKVRFFNSAWAELCEQCLGKKAAPHMSITTLFKDETPARMLADALHGSTVRENGFRFESACDRFYDLTAAPSDSGAVLMAVDSTERCNAINRLESAKSEAEFYVDLMSHDIRNFNQVTMGYIELLQLADSLSPRDIEYLEKAQKGVTGSNKLIDNIKKIRLIRQFAGKNTVKTDLNAILKQDADDVRKASPSAKIRMEFDLKEKRAVMADEYVHEIFRHILENAAKYDPHPEKLIDVTVLPEKIDGKDYWSVRISDHGSGIPEDKKKSVFERMTGTTKGAGVGLSIVRVIVDKYGGRIRAEDRVKGDPSKGTIFVVDLPQA</sequence>
<feature type="domain" description="Histidine kinase" evidence="7">
    <location>
        <begin position="132"/>
        <end position="347"/>
    </location>
</feature>
<dbReference type="InterPro" id="IPR036097">
    <property type="entry name" value="HisK_dim/P_sf"/>
</dbReference>
<dbReference type="Proteomes" id="UP000001882">
    <property type="component" value="Chromosome"/>
</dbReference>
<dbReference type="OrthoDB" id="3369at2157"/>
<evidence type="ECO:0000259" key="7">
    <source>
        <dbReference type="PROSITE" id="PS50109"/>
    </source>
</evidence>
<dbReference type="CDD" id="cd00075">
    <property type="entry name" value="HATPase"/>
    <property type="match status" value="1"/>
</dbReference>
<dbReference type="Gene3D" id="3.30.450.20">
    <property type="entry name" value="PAS domain"/>
    <property type="match status" value="1"/>
</dbReference>